<evidence type="ECO:0000256" key="1">
    <source>
        <dbReference type="SAM" id="MobiDB-lite"/>
    </source>
</evidence>
<dbReference type="EMBL" id="SJPT01000002">
    <property type="protein sequence ID" value="TWU24876.1"/>
    <property type="molecule type" value="Genomic_DNA"/>
</dbReference>
<feature type="compositionally biased region" description="Basic and acidic residues" evidence="1">
    <location>
        <begin position="906"/>
        <end position="924"/>
    </location>
</feature>
<proteinExistence type="predicted"/>
<name>A0A5C6CP87_9BACT</name>
<sequence length="1238" mass="137284">MLPSNSQRNFRYDRTSKRVYIITNNLSEYDLRDLAQKVGGAQLLPENADYYVELTRAAAVIGSLKHESALFQMTSNDWRSWINSGEAMHGGPEMPGDPHEGLFIAEIPFYGGGSFTIPSANPEDPFILELLAEATVDTTLIGDSIFRREAAGIIQTGLYLSHQCIVRAGLTRTTKPAESENDEIRWPSTELASKLQEAVTFNRAEVVAKLKRRGFGPIGIERLAFELGIISADYAHSLANPTLSRPIATTDEELIVVAPTNFLPAIRDAVFQLAEERDVLAEFMKSVEVRGWTRLMRFFEIQKWAMVGRLRANSNNGLEVGVFQFDDDKIAVVHLLVDDLKEGSREPEKCHWDLSREFERVRASATGVEKDLRARADGVTEIMHVVVIHGSGRYHIYSPPELSSSGCPTVCLTLDELRVFSQLSSGDPLALWQFAQSKQSKHGMVSMLGGGFLDQYAQYRQRDSFYFGDGGTPDMVILSGAGVNVRLEAQKALDPHLVRMPDRNAHGRVYRAQSISDYPIFMTDPLQAGPVRLLVEELPVPVWVIAPGDGADVTDENSSVCFHLADVIAFWIWQLTPTIIEWCEAADTLPNEIVIGVHVESPEAFFDTDSAVGATGFRSSVEENRISIKFDSAFALGASEANNRVERELARSLLVDVSSCLACPVKPREIDEAIATHAPLGLKRRMKTLSESDALILDSSGLPQVRRVQSFEMERIRDESGEVATKRAAVDQQLSTRDSHKIHNDIVGEMFNKLEAEIARFDDKELLPNLISRHESLIAELRRTESIVGSHLSAMGDTVENRQSLQKDFEELRKASLASRFLMEYVSAIPPSGSDVFSTSAYDRVLAIAAEIVECGMLSDGLNHNLSEIEVNMTASQRLKFGESAYANAAEKIRNDFYNSKADASLNRDTKDHESETQRLPDDEDKIDKLIDDASLAEFGMLLEEVGTLIGGIGRSKFTNANGIGSASEVELIDYLDGASCISRDLIAQVVEQFAASPRKAFLKPPKPYTTSELWPWKFNRALSYLRKPLIKRGDTLTWGRRSLIQSVGYLCDLVTSGRIKSPKSEAMEKLGGTLANRRGKQYDRELAGKVSALSGYTARPSMTEFSGNRLKRADGNPIGDVDVFVLDANTHTIFPIEAKAFTLAKTPSEVKNEFDALFTDTEDEMCAVSHHLERVAWLQSNLGDVLSEFGVDPGEADSWKIEPLLVLDSDLLSRHLTAPPFPVMTEKELIRFLTSRA</sequence>
<evidence type="ECO:0000313" key="3">
    <source>
        <dbReference type="Proteomes" id="UP000316304"/>
    </source>
</evidence>
<dbReference type="AlphaFoldDB" id="A0A5C6CP87"/>
<accession>A0A5C6CP87</accession>
<comment type="caution">
    <text evidence="2">The sequence shown here is derived from an EMBL/GenBank/DDBJ whole genome shotgun (WGS) entry which is preliminary data.</text>
</comment>
<protein>
    <submittedName>
        <fullName evidence="2">Uncharacterized protein</fullName>
    </submittedName>
</protein>
<organism evidence="2 3">
    <name type="scientific">Novipirellula galeiformis</name>
    <dbReference type="NCBI Taxonomy" id="2528004"/>
    <lineage>
        <taxon>Bacteria</taxon>
        <taxon>Pseudomonadati</taxon>
        <taxon>Planctomycetota</taxon>
        <taxon>Planctomycetia</taxon>
        <taxon>Pirellulales</taxon>
        <taxon>Pirellulaceae</taxon>
        <taxon>Novipirellula</taxon>
    </lineage>
</organism>
<evidence type="ECO:0000313" key="2">
    <source>
        <dbReference type="EMBL" id="TWU24876.1"/>
    </source>
</evidence>
<reference evidence="2 3" key="1">
    <citation type="submission" date="2019-02" db="EMBL/GenBank/DDBJ databases">
        <title>Deep-cultivation of Planctomycetes and their phenomic and genomic characterization uncovers novel biology.</title>
        <authorList>
            <person name="Wiegand S."/>
            <person name="Jogler M."/>
            <person name="Boedeker C."/>
            <person name="Pinto D."/>
            <person name="Vollmers J."/>
            <person name="Rivas-Marin E."/>
            <person name="Kohn T."/>
            <person name="Peeters S.H."/>
            <person name="Heuer A."/>
            <person name="Rast P."/>
            <person name="Oberbeckmann S."/>
            <person name="Bunk B."/>
            <person name="Jeske O."/>
            <person name="Meyerdierks A."/>
            <person name="Storesund J.E."/>
            <person name="Kallscheuer N."/>
            <person name="Luecker S."/>
            <person name="Lage O.M."/>
            <person name="Pohl T."/>
            <person name="Merkel B.J."/>
            <person name="Hornburger P."/>
            <person name="Mueller R.-W."/>
            <person name="Bruemmer F."/>
            <person name="Labrenz M."/>
            <person name="Spormann A.M."/>
            <person name="Op Den Camp H."/>
            <person name="Overmann J."/>
            <person name="Amann R."/>
            <person name="Jetten M.S.M."/>
            <person name="Mascher T."/>
            <person name="Medema M.H."/>
            <person name="Devos D.P."/>
            <person name="Kaster A.-K."/>
            <person name="Ovreas L."/>
            <person name="Rohde M."/>
            <person name="Galperin M.Y."/>
            <person name="Jogler C."/>
        </authorList>
    </citation>
    <scope>NUCLEOTIDE SEQUENCE [LARGE SCALE GENOMIC DNA]</scope>
    <source>
        <strain evidence="2 3">Pla52o</strain>
    </source>
</reference>
<gene>
    <name evidence="2" type="ORF">Pla52o_11720</name>
</gene>
<keyword evidence="3" id="KW-1185">Reference proteome</keyword>
<feature type="region of interest" description="Disordered" evidence="1">
    <location>
        <begin position="904"/>
        <end position="924"/>
    </location>
</feature>
<dbReference type="Proteomes" id="UP000316304">
    <property type="component" value="Unassembled WGS sequence"/>
</dbReference>